<evidence type="ECO:0000256" key="4">
    <source>
        <dbReference type="ARBA" id="ARBA00022679"/>
    </source>
</evidence>
<reference evidence="8 9" key="1">
    <citation type="journal article" date="2021" name="Pathogens">
        <title>Isolation and Characterization of Kingella bonacorsii sp. nov., A Novel Kingella Species Detected in a Stable Periodontitis Subject.</title>
        <authorList>
            <person name="Antezack A."/>
            <person name="Boxberger M."/>
            <person name="Rolland C."/>
            <person name="Monnet-Corti V."/>
            <person name="La Scola B."/>
        </authorList>
    </citation>
    <scope>NUCLEOTIDE SEQUENCE [LARGE SCALE GENOMIC DNA]</scope>
    <source>
        <strain evidence="8 9">Marseille-Q4569</strain>
    </source>
</reference>
<dbReference type="GO" id="GO:0016740">
    <property type="term" value="F:transferase activity"/>
    <property type="evidence" value="ECO:0007669"/>
    <property type="project" value="UniProtKB-KW"/>
</dbReference>
<keyword evidence="4 8" id="KW-0808">Transferase</keyword>
<dbReference type="PIRSF" id="PIRSF028561">
    <property type="entry name" value="Ac_Trasf"/>
    <property type="match status" value="1"/>
</dbReference>
<organism evidence="8 9">
    <name type="scientific">Kingella bonacorsii</name>
    <dbReference type="NCBI Taxonomy" id="2796361"/>
    <lineage>
        <taxon>Bacteria</taxon>
        <taxon>Pseudomonadati</taxon>
        <taxon>Pseudomonadota</taxon>
        <taxon>Betaproteobacteria</taxon>
        <taxon>Neisseriales</taxon>
        <taxon>Neisseriaceae</taxon>
        <taxon>Kingella</taxon>
    </lineage>
</organism>
<keyword evidence="5 7" id="KW-0472">Membrane</keyword>
<keyword evidence="3" id="KW-0997">Cell inner membrane</keyword>
<evidence type="ECO:0000256" key="2">
    <source>
        <dbReference type="ARBA" id="ARBA00022475"/>
    </source>
</evidence>
<protein>
    <submittedName>
        <fullName evidence="8">Glycosyl transferase family 2</fullName>
    </submittedName>
</protein>
<comment type="subcellular location">
    <subcellularLocation>
        <location evidence="1">Cell inner membrane</location>
    </subcellularLocation>
</comment>
<comment type="caution">
    <text evidence="8">The sequence shown here is derived from an EMBL/GenBank/DDBJ whole genome shotgun (WGS) entry which is preliminary data.</text>
</comment>
<keyword evidence="6" id="KW-0012">Acyltransferase</keyword>
<keyword evidence="9" id="KW-1185">Reference proteome</keyword>
<name>A0ABS1BWD4_9NEIS</name>
<sequence>MKPPHSHHWAAQQERGNRLFLALTTLMVRYLPAWLLNPCIGLVVCYFYATAPRMRRHVRRYQTRLLAAFPQLALPRMAHFRQFTAFGVAICDRFAVWQRKIRYADLVVEDPDGVSDMVDSGGRGQIFACSHLGNTEICRALVDHHQGFKLNVLVHSQHAQAFNEALEKAGADRIQMIQVTNLDSALMMELNRRIDAGEWLAIAADRVPVRGEKTVAVRFLGHAAPVPQGAWLLAALLKTQVNMLFCMKENGRYHLKLRRFADTAGWSRGNRQAQVAAAAQQFADAMAQECAKNPLQWFNFYDFWGDEAA</sequence>
<evidence type="ECO:0000256" key="3">
    <source>
        <dbReference type="ARBA" id="ARBA00022519"/>
    </source>
</evidence>
<evidence type="ECO:0000256" key="7">
    <source>
        <dbReference type="SAM" id="Phobius"/>
    </source>
</evidence>
<gene>
    <name evidence="8" type="ORF">JDW22_12885</name>
</gene>
<proteinExistence type="predicted"/>
<feature type="transmembrane region" description="Helical" evidence="7">
    <location>
        <begin position="31"/>
        <end position="51"/>
    </location>
</feature>
<evidence type="ECO:0000313" key="8">
    <source>
        <dbReference type="EMBL" id="MBK0397439.1"/>
    </source>
</evidence>
<dbReference type="PANTHER" id="PTHR30606">
    <property type="entry name" value="LIPID A BIOSYNTHESIS LAUROYL ACYLTRANSFERASE"/>
    <property type="match status" value="1"/>
</dbReference>
<dbReference type="InterPro" id="IPR004960">
    <property type="entry name" value="LipA_acyltrans"/>
</dbReference>
<evidence type="ECO:0000256" key="5">
    <source>
        <dbReference type="ARBA" id="ARBA00023136"/>
    </source>
</evidence>
<accession>A0ABS1BWD4</accession>
<dbReference type="Proteomes" id="UP000614058">
    <property type="component" value="Unassembled WGS sequence"/>
</dbReference>
<dbReference type="PANTHER" id="PTHR30606:SF10">
    <property type="entry name" value="PHOSPHATIDYLINOSITOL MANNOSIDE ACYLTRANSFERASE"/>
    <property type="match status" value="1"/>
</dbReference>
<keyword evidence="7" id="KW-1133">Transmembrane helix</keyword>
<dbReference type="InterPro" id="IPR014548">
    <property type="entry name" value="Ac_Trasf"/>
</dbReference>
<dbReference type="RefSeq" id="WP_200523431.1">
    <property type="nucleotide sequence ID" value="NZ_JAEHNZ010000006.1"/>
</dbReference>
<evidence type="ECO:0000313" key="9">
    <source>
        <dbReference type="Proteomes" id="UP000614058"/>
    </source>
</evidence>
<keyword evidence="2" id="KW-1003">Cell membrane</keyword>
<dbReference type="EMBL" id="JAEHNZ010000006">
    <property type="protein sequence ID" value="MBK0397439.1"/>
    <property type="molecule type" value="Genomic_DNA"/>
</dbReference>
<evidence type="ECO:0000256" key="6">
    <source>
        <dbReference type="ARBA" id="ARBA00023315"/>
    </source>
</evidence>
<keyword evidence="7" id="KW-0812">Transmembrane</keyword>
<evidence type="ECO:0000256" key="1">
    <source>
        <dbReference type="ARBA" id="ARBA00004533"/>
    </source>
</evidence>
<dbReference type="Pfam" id="PF03279">
    <property type="entry name" value="Lip_A_acyltrans"/>
    <property type="match status" value="1"/>
</dbReference>